<protein>
    <submittedName>
        <fullName evidence="2">Uncharacterized protein</fullName>
    </submittedName>
</protein>
<keyword evidence="1" id="KW-0812">Transmembrane</keyword>
<feature type="transmembrane region" description="Helical" evidence="1">
    <location>
        <begin position="7"/>
        <end position="29"/>
    </location>
</feature>
<gene>
    <name evidence="2" type="ORF">S01H4_18384</name>
</gene>
<proteinExistence type="predicted"/>
<dbReference type="EMBL" id="BART01008145">
    <property type="protein sequence ID" value="GAG69487.1"/>
    <property type="molecule type" value="Genomic_DNA"/>
</dbReference>
<feature type="non-terminal residue" evidence="2">
    <location>
        <position position="180"/>
    </location>
</feature>
<dbReference type="AlphaFoldDB" id="X1AIJ3"/>
<keyword evidence="1" id="KW-1133">Transmembrane helix</keyword>
<comment type="caution">
    <text evidence="2">The sequence shown here is derived from an EMBL/GenBank/DDBJ whole genome shotgun (WGS) entry which is preliminary data.</text>
</comment>
<reference evidence="2" key="1">
    <citation type="journal article" date="2014" name="Front. Microbiol.">
        <title>High frequency of phylogenetically diverse reductive dehalogenase-homologous genes in deep subseafloor sedimentary metagenomes.</title>
        <authorList>
            <person name="Kawai M."/>
            <person name="Futagami T."/>
            <person name="Toyoda A."/>
            <person name="Takaki Y."/>
            <person name="Nishi S."/>
            <person name="Hori S."/>
            <person name="Arai W."/>
            <person name="Tsubouchi T."/>
            <person name="Morono Y."/>
            <person name="Uchiyama I."/>
            <person name="Ito T."/>
            <person name="Fujiyama A."/>
            <person name="Inagaki F."/>
            <person name="Takami H."/>
        </authorList>
    </citation>
    <scope>NUCLEOTIDE SEQUENCE</scope>
    <source>
        <strain evidence="2">Expedition CK06-06</strain>
    </source>
</reference>
<name>X1AIJ3_9ZZZZ</name>
<keyword evidence="1" id="KW-0472">Membrane</keyword>
<organism evidence="2">
    <name type="scientific">marine sediment metagenome</name>
    <dbReference type="NCBI Taxonomy" id="412755"/>
    <lineage>
        <taxon>unclassified sequences</taxon>
        <taxon>metagenomes</taxon>
        <taxon>ecological metagenomes</taxon>
    </lineage>
</organism>
<accession>X1AIJ3</accession>
<sequence>MVMNKKKLNIIILTVILIGMIALIPSPLLDIINVNNDSKIDDNLIDNDINTKNPTLSKYISTYNDSGGVFNVTLHQSLINNTIVRITNTSDTDNITFYEKCPTDTNFNSSFINITIEDIFAPNKTLVIEDQIPQDSASSLAGVAYLTSFNVNKDCFLTNGSFYMYIENSPTVRVYLYNSS</sequence>
<evidence type="ECO:0000313" key="2">
    <source>
        <dbReference type="EMBL" id="GAG69487.1"/>
    </source>
</evidence>
<evidence type="ECO:0000256" key="1">
    <source>
        <dbReference type="SAM" id="Phobius"/>
    </source>
</evidence>